<proteinExistence type="inferred from homology"/>
<dbReference type="InterPro" id="IPR042099">
    <property type="entry name" value="ANL_N_sf"/>
</dbReference>
<evidence type="ECO:0000313" key="5">
    <source>
        <dbReference type="Proteomes" id="UP000033647"/>
    </source>
</evidence>
<dbReference type="SUPFAM" id="SSF56801">
    <property type="entry name" value="Acetyl-CoA synthetase-like"/>
    <property type="match status" value="1"/>
</dbReference>
<dbReference type="STRING" id="1047168.A0A0F4GE95"/>
<dbReference type="InterPro" id="IPR045851">
    <property type="entry name" value="AMP-bd_C_sf"/>
</dbReference>
<reference evidence="4 5" key="1">
    <citation type="submission" date="2015-03" db="EMBL/GenBank/DDBJ databases">
        <title>RNA-seq based gene annotation and comparative genomics of four Zymoseptoria species reveal species-specific pathogenicity related genes and transposable element activity.</title>
        <authorList>
            <person name="Grandaubert J."/>
            <person name="Bhattacharyya A."/>
            <person name="Stukenbrock E.H."/>
        </authorList>
    </citation>
    <scope>NUCLEOTIDE SEQUENCE [LARGE SCALE GENOMIC DNA]</scope>
    <source>
        <strain evidence="4 5">Zb18110</strain>
    </source>
</reference>
<accession>A0A0F4GE95</accession>
<dbReference type="Gene3D" id="3.40.50.12780">
    <property type="entry name" value="N-terminal domain of ligase-like"/>
    <property type="match status" value="1"/>
</dbReference>
<evidence type="ECO:0000259" key="3">
    <source>
        <dbReference type="Pfam" id="PF13193"/>
    </source>
</evidence>
<dbReference type="PANTHER" id="PTHR24096:SF149">
    <property type="entry name" value="AMP-BINDING DOMAIN-CONTAINING PROTEIN-RELATED"/>
    <property type="match status" value="1"/>
</dbReference>
<dbReference type="Proteomes" id="UP000033647">
    <property type="component" value="Unassembled WGS sequence"/>
</dbReference>
<gene>
    <name evidence="4" type="ORF">TI39_contig1052g00009</name>
</gene>
<protein>
    <submittedName>
        <fullName evidence="4">4-coumarate-CoA ligase-like protein</fullName>
    </submittedName>
</protein>
<dbReference type="EMBL" id="LAFY01001043">
    <property type="protein sequence ID" value="KJX95751.1"/>
    <property type="molecule type" value="Genomic_DNA"/>
</dbReference>
<evidence type="ECO:0000256" key="1">
    <source>
        <dbReference type="ARBA" id="ARBA00006432"/>
    </source>
</evidence>
<comment type="caution">
    <text evidence="4">The sequence shown here is derived from an EMBL/GenBank/DDBJ whole genome shotgun (WGS) entry which is preliminary data.</text>
</comment>
<dbReference type="AlphaFoldDB" id="A0A0F4GE95"/>
<keyword evidence="2 4" id="KW-0436">Ligase</keyword>
<dbReference type="Gene3D" id="3.30.300.30">
    <property type="match status" value="1"/>
</dbReference>
<evidence type="ECO:0000313" key="4">
    <source>
        <dbReference type="EMBL" id="KJX95751.1"/>
    </source>
</evidence>
<organism evidence="4 5">
    <name type="scientific">Zymoseptoria brevis</name>
    <dbReference type="NCBI Taxonomy" id="1047168"/>
    <lineage>
        <taxon>Eukaryota</taxon>
        <taxon>Fungi</taxon>
        <taxon>Dikarya</taxon>
        <taxon>Ascomycota</taxon>
        <taxon>Pezizomycotina</taxon>
        <taxon>Dothideomycetes</taxon>
        <taxon>Dothideomycetidae</taxon>
        <taxon>Mycosphaerellales</taxon>
        <taxon>Mycosphaerellaceae</taxon>
        <taxon>Zymoseptoria</taxon>
    </lineage>
</organism>
<keyword evidence="5" id="KW-1185">Reference proteome</keyword>
<evidence type="ECO:0000256" key="2">
    <source>
        <dbReference type="ARBA" id="ARBA00022598"/>
    </source>
</evidence>
<dbReference type="PANTHER" id="PTHR24096">
    <property type="entry name" value="LONG-CHAIN-FATTY-ACID--COA LIGASE"/>
    <property type="match status" value="1"/>
</dbReference>
<feature type="domain" description="AMP-binding enzyme C-terminal" evidence="3">
    <location>
        <begin position="55"/>
        <end position="130"/>
    </location>
</feature>
<comment type="similarity">
    <text evidence="1">Belongs to the ATP-dependent AMP-binding enzyme family.</text>
</comment>
<dbReference type="Pfam" id="PF13193">
    <property type="entry name" value="AMP-binding_C"/>
    <property type="match status" value="1"/>
</dbReference>
<sequence length="160" mass="17897">MSHYIGDREATRKAFSADGWLKTGDLGYIDDGKIYVVDRIKDIIKVNGFQVSPTELENALYAMEGYIREAAVISIDSHEDEHPFAFIVRKQPVLSEEQVKAHLRAQLSSYKASRVEICFVDGIPRNTSGKVERWKLRGMASLLRGKEDGASIDAAPQRVA</sequence>
<dbReference type="InterPro" id="IPR025110">
    <property type="entry name" value="AMP-bd_C"/>
</dbReference>
<name>A0A0F4GE95_9PEZI</name>
<dbReference type="GO" id="GO:0016405">
    <property type="term" value="F:CoA-ligase activity"/>
    <property type="evidence" value="ECO:0007669"/>
    <property type="project" value="TreeGrafter"/>
</dbReference>
<dbReference type="OrthoDB" id="6509636at2759"/>